<dbReference type="PANTHER" id="PTHR21485:SF3">
    <property type="entry name" value="N-ACYLNEURAMINATE CYTIDYLYLTRANSFERASE"/>
    <property type="match status" value="1"/>
</dbReference>
<gene>
    <name evidence="7" type="ORF">A2650_02975</name>
</gene>
<dbReference type="SFLD" id="SFLDG01136">
    <property type="entry name" value="C1.6:_Phosphoserine_Phosphatas"/>
    <property type="match status" value="1"/>
</dbReference>
<comment type="subunit">
    <text evidence="3">Homotetramer.</text>
</comment>
<dbReference type="PANTHER" id="PTHR21485">
    <property type="entry name" value="HAD SUPERFAMILY MEMBERS CMAS AND KDSC"/>
    <property type="match status" value="1"/>
</dbReference>
<sequence>MRKKVETKINWAQIKLLALDFDGTLTDGFVYTDQEGREFVRCSRRDSLGINALKRLGIIVVVISTETNSVVDVRCKKLGIESFSGISGERKLFVLARYMEKNRIGQIQVAYMGDDINDIGCLEFAGIAITVADGHELCKDYADYITKKTGGNHAVREVCDLILKDRGISN</sequence>
<proteinExistence type="inferred from homology"/>
<comment type="caution">
    <text evidence="7">The sequence shown here is derived from an EMBL/GenBank/DDBJ whole genome shotgun (WGS) entry which is preliminary data.</text>
</comment>
<dbReference type="GO" id="GO:0016788">
    <property type="term" value="F:hydrolase activity, acting on ester bonds"/>
    <property type="evidence" value="ECO:0007669"/>
    <property type="project" value="InterPro"/>
</dbReference>
<protein>
    <recommendedName>
        <fullName evidence="9">3-deoxy-D-manno-octulosonate 8-phosphate phosphatase</fullName>
    </recommendedName>
</protein>
<dbReference type="AlphaFoldDB" id="A0A1F8ELD5"/>
<reference evidence="7 8" key="1">
    <citation type="journal article" date="2016" name="Nat. Commun.">
        <title>Thousands of microbial genomes shed light on interconnected biogeochemical processes in an aquifer system.</title>
        <authorList>
            <person name="Anantharaman K."/>
            <person name="Brown C.T."/>
            <person name="Hug L.A."/>
            <person name="Sharon I."/>
            <person name="Castelle C.J."/>
            <person name="Probst A.J."/>
            <person name="Thomas B.C."/>
            <person name="Singh A."/>
            <person name="Wilkins M.J."/>
            <person name="Karaoz U."/>
            <person name="Brodie E.L."/>
            <person name="Williams K.H."/>
            <person name="Hubbard S.S."/>
            <person name="Banfield J.F."/>
        </authorList>
    </citation>
    <scope>NUCLEOTIDE SEQUENCE [LARGE SCALE GENOMIC DNA]</scope>
</reference>
<dbReference type="InterPro" id="IPR010023">
    <property type="entry name" value="KdsC_fam"/>
</dbReference>
<evidence type="ECO:0000256" key="2">
    <source>
        <dbReference type="ARBA" id="ARBA00005893"/>
    </source>
</evidence>
<dbReference type="EMBL" id="MGJD01000014">
    <property type="protein sequence ID" value="OGN00836.1"/>
    <property type="molecule type" value="Genomic_DNA"/>
</dbReference>
<evidence type="ECO:0000313" key="8">
    <source>
        <dbReference type="Proteomes" id="UP000177117"/>
    </source>
</evidence>
<evidence type="ECO:0000313" key="7">
    <source>
        <dbReference type="EMBL" id="OGN00836.1"/>
    </source>
</evidence>
<evidence type="ECO:0008006" key="9">
    <source>
        <dbReference type="Google" id="ProtNLM"/>
    </source>
</evidence>
<evidence type="ECO:0000256" key="6">
    <source>
        <dbReference type="ARBA" id="ARBA00022842"/>
    </source>
</evidence>
<comment type="cofactor">
    <cofactor evidence="1">
        <name>Mg(2+)</name>
        <dbReference type="ChEBI" id="CHEBI:18420"/>
    </cofactor>
</comment>
<evidence type="ECO:0000256" key="1">
    <source>
        <dbReference type="ARBA" id="ARBA00001946"/>
    </source>
</evidence>
<dbReference type="NCBIfam" id="TIGR01670">
    <property type="entry name" value="KdsC-phosphatas"/>
    <property type="match status" value="1"/>
</dbReference>
<dbReference type="InterPro" id="IPR036412">
    <property type="entry name" value="HAD-like_sf"/>
</dbReference>
<accession>A0A1F8ELD5</accession>
<name>A0A1F8ELD5_9BACT</name>
<dbReference type="Pfam" id="PF08282">
    <property type="entry name" value="Hydrolase_3"/>
    <property type="match status" value="1"/>
</dbReference>
<dbReference type="Proteomes" id="UP000177117">
    <property type="component" value="Unassembled WGS sequence"/>
</dbReference>
<evidence type="ECO:0000256" key="4">
    <source>
        <dbReference type="ARBA" id="ARBA00022723"/>
    </source>
</evidence>
<dbReference type="Gene3D" id="3.40.50.1000">
    <property type="entry name" value="HAD superfamily/HAD-like"/>
    <property type="match status" value="1"/>
</dbReference>
<dbReference type="SUPFAM" id="SSF56784">
    <property type="entry name" value="HAD-like"/>
    <property type="match status" value="1"/>
</dbReference>
<keyword evidence="6" id="KW-0460">Magnesium</keyword>
<dbReference type="InterPro" id="IPR023214">
    <property type="entry name" value="HAD_sf"/>
</dbReference>
<organism evidence="7 8">
    <name type="scientific">Candidatus Yanofskybacteria bacterium RIFCSPHIGHO2_01_FULL_41_53</name>
    <dbReference type="NCBI Taxonomy" id="1802663"/>
    <lineage>
        <taxon>Bacteria</taxon>
        <taxon>Candidatus Yanofskyibacteriota</taxon>
    </lineage>
</organism>
<dbReference type="InterPro" id="IPR050793">
    <property type="entry name" value="CMP-NeuNAc_synthase"/>
</dbReference>
<keyword evidence="5" id="KW-0378">Hydrolase</keyword>
<dbReference type="SFLD" id="SFLDS00003">
    <property type="entry name" value="Haloacid_Dehalogenase"/>
    <property type="match status" value="1"/>
</dbReference>
<keyword evidence="4" id="KW-0479">Metal-binding</keyword>
<evidence type="ECO:0000256" key="3">
    <source>
        <dbReference type="ARBA" id="ARBA00011881"/>
    </source>
</evidence>
<dbReference type="SFLD" id="SFLDG01138">
    <property type="entry name" value="C1.6.2:_Deoxy-d-mannose-octulo"/>
    <property type="match status" value="1"/>
</dbReference>
<dbReference type="GO" id="GO:0008781">
    <property type="term" value="F:N-acylneuraminate cytidylyltransferase activity"/>
    <property type="evidence" value="ECO:0007669"/>
    <property type="project" value="TreeGrafter"/>
</dbReference>
<evidence type="ECO:0000256" key="5">
    <source>
        <dbReference type="ARBA" id="ARBA00022801"/>
    </source>
</evidence>
<comment type="similarity">
    <text evidence="2">Belongs to the KdsC family.</text>
</comment>
<dbReference type="GO" id="GO:0046872">
    <property type="term" value="F:metal ion binding"/>
    <property type="evidence" value="ECO:0007669"/>
    <property type="project" value="UniProtKB-KW"/>
</dbReference>